<proteinExistence type="predicted"/>
<evidence type="ECO:0000256" key="1">
    <source>
        <dbReference type="SAM" id="MobiDB-lite"/>
    </source>
</evidence>
<dbReference type="Proteomes" id="UP000236290">
    <property type="component" value="Unassembled WGS sequence"/>
</dbReference>
<sequence>MDRGALQDGARSAPNLLEIWARGHSSSMVPNGSACSKRPASWSIQPLQEQGDGTALDKTNQSPHRRMRPPKAFALPNY</sequence>
<protein>
    <submittedName>
        <fullName evidence="2">Uncharacterized protein</fullName>
    </submittedName>
</protein>
<feature type="region of interest" description="Disordered" evidence="1">
    <location>
        <begin position="27"/>
        <end position="78"/>
    </location>
</feature>
<dbReference type="EMBL" id="MTYI01000004">
    <property type="protein sequence ID" value="PNP60074.1"/>
    <property type="molecule type" value="Genomic_DNA"/>
</dbReference>
<name>A0A2K0UQM3_TRIHA</name>
<dbReference type="AlphaFoldDB" id="A0A2K0UQM3"/>
<evidence type="ECO:0000313" key="3">
    <source>
        <dbReference type="Proteomes" id="UP000236290"/>
    </source>
</evidence>
<accession>A0A2K0UQM3</accession>
<gene>
    <name evidence="2" type="ORF">THARTR1_00098</name>
</gene>
<comment type="caution">
    <text evidence="2">The sequence shown here is derived from an EMBL/GenBank/DDBJ whole genome shotgun (WGS) entry which is preliminary data.</text>
</comment>
<organism evidence="2 3">
    <name type="scientific">Trichoderma harzianum</name>
    <name type="common">Hypocrea lixii</name>
    <dbReference type="NCBI Taxonomy" id="5544"/>
    <lineage>
        <taxon>Eukaryota</taxon>
        <taxon>Fungi</taxon>
        <taxon>Dikarya</taxon>
        <taxon>Ascomycota</taxon>
        <taxon>Pezizomycotina</taxon>
        <taxon>Sordariomycetes</taxon>
        <taxon>Hypocreomycetidae</taxon>
        <taxon>Hypocreales</taxon>
        <taxon>Hypocreaceae</taxon>
        <taxon>Trichoderma</taxon>
    </lineage>
</organism>
<evidence type="ECO:0000313" key="2">
    <source>
        <dbReference type="EMBL" id="PNP60074.1"/>
    </source>
</evidence>
<reference evidence="2 3" key="1">
    <citation type="submission" date="2017-02" db="EMBL/GenBank/DDBJ databases">
        <title>Genomes of Trichoderma spp. with biocontrol activity.</title>
        <authorList>
            <person name="Gardiner D."/>
            <person name="Kazan K."/>
            <person name="Vos C."/>
            <person name="Harvey P."/>
        </authorList>
    </citation>
    <scope>NUCLEOTIDE SEQUENCE [LARGE SCALE GENOMIC DNA]</scope>
    <source>
        <strain evidence="2 3">Tr1</strain>
    </source>
</reference>